<evidence type="ECO:0000256" key="4">
    <source>
        <dbReference type="SAM" id="MobiDB-lite"/>
    </source>
</evidence>
<dbReference type="InterPro" id="IPR019734">
    <property type="entry name" value="TPR_rpt"/>
</dbReference>
<dbReference type="AlphaFoldDB" id="A0A3R7C591"/>
<dbReference type="SMART" id="SM00028">
    <property type="entry name" value="TPR"/>
    <property type="match status" value="5"/>
</dbReference>
<feature type="repeat" description="TPR" evidence="3">
    <location>
        <begin position="206"/>
        <end position="239"/>
    </location>
</feature>
<dbReference type="PANTHER" id="PTHR44858:SF1">
    <property type="entry name" value="UDP-N-ACETYLGLUCOSAMINE--PEPTIDE N-ACETYLGLUCOSAMINYLTRANSFERASE SPINDLY-RELATED"/>
    <property type="match status" value="1"/>
</dbReference>
<feature type="repeat" description="TPR" evidence="3">
    <location>
        <begin position="59"/>
        <end position="92"/>
    </location>
</feature>
<keyword evidence="2 3" id="KW-0802">TPR repeat</keyword>
<comment type="caution">
    <text evidence="5">The sequence shown here is derived from an EMBL/GenBank/DDBJ whole genome shotgun (WGS) entry which is preliminary data.</text>
</comment>
<dbReference type="InterPro" id="IPR011990">
    <property type="entry name" value="TPR-like_helical_dom_sf"/>
</dbReference>
<evidence type="ECO:0000256" key="1">
    <source>
        <dbReference type="ARBA" id="ARBA00022737"/>
    </source>
</evidence>
<proteinExistence type="predicted"/>
<evidence type="ECO:0000256" key="2">
    <source>
        <dbReference type="ARBA" id="ARBA00022803"/>
    </source>
</evidence>
<organism evidence="5 6">
    <name type="scientific">Aphanomyces astaci</name>
    <name type="common">Crayfish plague agent</name>
    <dbReference type="NCBI Taxonomy" id="112090"/>
    <lineage>
        <taxon>Eukaryota</taxon>
        <taxon>Sar</taxon>
        <taxon>Stramenopiles</taxon>
        <taxon>Oomycota</taxon>
        <taxon>Saprolegniomycetes</taxon>
        <taxon>Saprolegniales</taxon>
        <taxon>Verrucalvaceae</taxon>
        <taxon>Aphanomyces</taxon>
    </lineage>
</organism>
<dbReference type="Proteomes" id="UP000285430">
    <property type="component" value="Unassembled WGS sequence"/>
</dbReference>
<dbReference type="SUPFAM" id="SSF81901">
    <property type="entry name" value="HCP-like"/>
    <property type="match status" value="1"/>
</dbReference>
<dbReference type="InterPro" id="IPR050498">
    <property type="entry name" value="Ycf3"/>
</dbReference>
<sequence>MFLRAVRRVLFQSRVVFALEKCAFKATSASITLSKQLDKLTEMHPISPPQGTFTPDSVVWAYNLMGVLSASQFKWEEALRNFTMAIRAAPTKPIPHLNRYTRSLHEFREALKVDPTHAATMTNTALALRQLGQLEEACRHLYTAATQAHDKPSTDQHRQLVYYALANVIRELNRNDEAIEWYTKAAAVMDTSSQDTTQTRMDHVKLAVYHNRGSTMHTQLKFKRALDDYSMALALQPQSFATRMNRAALFISTSKCYQAIQDLRVATSLDRASVISETPPLSQIFHMVRVGDSATGHRLLRFCERWASALKVACHDFLYAFHAFPCFHDIDIASTTPFLDLHMFRFQQLSHPNHQSLEVALDAMLNASESPDFPDMMWDALVHTQRGNFADAQRALLIAKYSTGTSVAEEQACLVVMDEYSGGMTCDVAKHVGRLCVLQGQLATHVEALRDAVHPTASKVTSELPSPRPLARTATRRSLRLRSASRRSFKPEEVKTLNLEDFNAAIAKCTAEMIQRPEAAVDEDAMADYVAQYDRVCAYIDASSASTAPASPLTRDFSRAMLSRQASFSKGLSRSGSNANSGGGSTAMLAQRTLGSVLSRHGESTSRILVASHNAPSGSSDAVPNDSVASTQSKDLTTSSSLRSRASL</sequence>
<evidence type="ECO:0000313" key="5">
    <source>
        <dbReference type="EMBL" id="RHZ34016.1"/>
    </source>
</evidence>
<dbReference type="EMBL" id="QUTH01000418">
    <property type="protein sequence ID" value="RHZ34016.1"/>
    <property type="molecule type" value="Genomic_DNA"/>
</dbReference>
<reference evidence="5 6" key="1">
    <citation type="submission" date="2018-08" db="EMBL/GenBank/DDBJ databases">
        <title>Aphanomyces genome sequencing and annotation.</title>
        <authorList>
            <person name="Minardi D."/>
            <person name="Oidtmann B."/>
            <person name="Van Der Giezen M."/>
            <person name="Studholme D.J."/>
        </authorList>
    </citation>
    <scope>NUCLEOTIDE SEQUENCE [LARGE SCALE GENOMIC DNA]</scope>
    <source>
        <strain evidence="5 6">Da</strain>
    </source>
</reference>
<gene>
    <name evidence="5" type="ORF">DYB37_009542</name>
</gene>
<dbReference type="Pfam" id="PF13181">
    <property type="entry name" value="TPR_8"/>
    <property type="match status" value="1"/>
</dbReference>
<evidence type="ECO:0000313" key="6">
    <source>
        <dbReference type="Proteomes" id="UP000285430"/>
    </source>
</evidence>
<dbReference type="PROSITE" id="PS50005">
    <property type="entry name" value="TPR"/>
    <property type="match status" value="2"/>
</dbReference>
<dbReference type="PANTHER" id="PTHR44858">
    <property type="entry name" value="TETRATRICOPEPTIDE REPEAT PROTEIN 6"/>
    <property type="match status" value="1"/>
</dbReference>
<dbReference type="VEuPathDB" id="FungiDB:H257_03239"/>
<evidence type="ECO:0000256" key="3">
    <source>
        <dbReference type="PROSITE-ProRule" id="PRU00339"/>
    </source>
</evidence>
<feature type="compositionally biased region" description="Polar residues" evidence="4">
    <location>
        <begin position="614"/>
        <end position="635"/>
    </location>
</feature>
<feature type="compositionally biased region" description="Low complexity" evidence="4">
    <location>
        <begin position="636"/>
        <end position="648"/>
    </location>
</feature>
<feature type="region of interest" description="Disordered" evidence="4">
    <location>
        <begin position="613"/>
        <end position="648"/>
    </location>
</feature>
<protein>
    <submittedName>
        <fullName evidence="5">Uncharacterized protein</fullName>
    </submittedName>
</protein>
<accession>A0A3R7C591</accession>
<dbReference type="Gene3D" id="1.25.40.10">
    <property type="entry name" value="Tetratricopeptide repeat domain"/>
    <property type="match status" value="2"/>
</dbReference>
<name>A0A3R7C591_APHAT</name>
<keyword evidence="1" id="KW-0677">Repeat</keyword>